<dbReference type="KEGG" id="tti:THITH_09500"/>
<evidence type="ECO:0000313" key="2">
    <source>
        <dbReference type="Proteomes" id="UP000005289"/>
    </source>
</evidence>
<dbReference type="AlphaFoldDB" id="W0DSY9"/>
<dbReference type="EMBL" id="CP007029">
    <property type="protein sequence ID" value="AHF00099.1"/>
    <property type="molecule type" value="Genomic_DNA"/>
</dbReference>
<protein>
    <submittedName>
        <fullName evidence="1">Uncharacterized protein</fullName>
    </submittedName>
</protein>
<dbReference type="HOGENOM" id="CLU_3123777_0_0_6"/>
<name>W0DSY9_9GAMM</name>
<proteinExistence type="predicted"/>
<keyword evidence="2" id="KW-1185">Reference proteome</keyword>
<reference evidence="1 2" key="1">
    <citation type="submission" date="2013-12" db="EMBL/GenBank/DDBJ databases">
        <authorList>
            <consortium name="DOE Joint Genome Institute"/>
            <person name="Muyzer G."/>
            <person name="Huntemann M."/>
            <person name="Han J."/>
            <person name="Chen A."/>
            <person name="Kyrpides N."/>
            <person name="Mavromatis K."/>
            <person name="Markowitz V."/>
            <person name="Palaniappan K."/>
            <person name="Ivanova N."/>
            <person name="Schaumberg A."/>
            <person name="Pati A."/>
            <person name="Liolios K."/>
            <person name="Nordberg H.P."/>
            <person name="Cantor M.N."/>
            <person name="Hua S.X."/>
            <person name="Woyke T."/>
        </authorList>
    </citation>
    <scope>NUCLEOTIDE SEQUENCE [LARGE SCALE GENOMIC DNA]</scope>
    <source>
        <strain evidence="1 2">ARh 1</strain>
    </source>
</reference>
<accession>W0DSY9</accession>
<gene>
    <name evidence="1" type="ORF">THITH_09500</name>
</gene>
<evidence type="ECO:0000313" key="1">
    <source>
        <dbReference type="EMBL" id="AHF00099.1"/>
    </source>
</evidence>
<sequence length="50" mass="5544">MACHSWLPDQSAVSQFDAYAGCIRDAFQQIERERNDLGSDALAGENPDDE</sequence>
<dbReference type="Proteomes" id="UP000005289">
    <property type="component" value="Chromosome"/>
</dbReference>
<organism evidence="1 2">
    <name type="scientific">Thioalkalivibrio paradoxus ARh 1</name>
    <dbReference type="NCBI Taxonomy" id="713585"/>
    <lineage>
        <taxon>Bacteria</taxon>
        <taxon>Pseudomonadati</taxon>
        <taxon>Pseudomonadota</taxon>
        <taxon>Gammaproteobacteria</taxon>
        <taxon>Chromatiales</taxon>
        <taxon>Ectothiorhodospiraceae</taxon>
        <taxon>Thioalkalivibrio</taxon>
    </lineage>
</organism>